<proteinExistence type="inferred from homology"/>
<evidence type="ECO:0000256" key="2">
    <source>
        <dbReference type="RuleBase" id="RU363013"/>
    </source>
</evidence>
<dbReference type="InterPro" id="IPR035990">
    <property type="entry name" value="TIM_sf"/>
</dbReference>
<comment type="pathway">
    <text evidence="2">Carbohydrate biosynthesis; gluconeogenesis.</text>
</comment>
<keyword evidence="1 2" id="KW-0413">Isomerase</keyword>
<dbReference type="EMBL" id="JAGGMR010000001">
    <property type="protein sequence ID" value="MBP2193040.1"/>
    <property type="molecule type" value="Genomic_DNA"/>
</dbReference>
<dbReference type="CDD" id="cd00311">
    <property type="entry name" value="TIM"/>
    <property type="match status" value="1"/>
</dbReference>
<evidence type="ECO:0000313" key="4">
    <source>
        <dbReference type="Proteomes" id="UP001519325"/>
    </source>
</evidence>
<gene>
    <name evidence="3" type="ORF">BJ987_005941</name>
</gene>
<comment type="similarity">
    <text evidence="2">Belongs to the triosephosphate isomerase family.</text>
</comment>
<keyword evidence="2" id="KW-0324">Glycolysis</keyword>
<name>A0ABS4QPH4_9NOCA</name>
<comment type="subcellular location">
    <subcellularLocation>
        <location evidence="2">Cytoplasm</location>
    </subcellularLocation>
</comment>
<reference evidence="3 4" key="1">
    <citation type="submission" date="2021-03" db="EMBL/GenBank/DDBJ databases">
        <title>Sequencing the genomes of 1000 actinobacteria strains.</title>
        <authorList>
            <person name="Klenk H.-P."/>
        </authorList>
    </citation>
    <scope>NUCLEOTIDE SEQUENCE [LARGE SCALE GENOMIC DNA]</scope>
    <source>
        <strain evidence="3 4">DSM 45516</strain>
    </source>
</reference>
<dbReference type="SUPFAM" id="SSF51351">
    <property type="entry name" value="Triosephosphate isomerase (TIM)"/>
    <property type="match status" value="1"/>
</dbReference>
<accession>A0ABS4QPH4</accession>
<protein>
    <recommendedName>
        <fullName evidence="2">Triosephosphate isomerase</fullName>
        <ecNumber evidence="2">5.3.1.1</ecNumber>
    </recommendedName>
</protein>
<comment type="subunit">
    <text evidence="2">Homodimer.</text>
</comment>
<dbReference type="PANTHER" id="PTHR21139:SF2">
    <property type="entry name" value="TRIOSEPHOSPHATE ISOMERASE"/>
    <property type="match status" value="1"/>
</dbReference>
<organism evidence="3 4">
    <name type="scientific">Nocardia goodfellowii</name>
    <dbReference type="NCBI Taxonomy" id="882446"/>
    <lineage>
        <taxon>Bacteria</taxon>
        <taxon>Bacillati</taxon>
        <taxon>Actinomycetota</taxon>
        <taxon>Actinomycetes</taxon>
        <taxon>Mycobacteriales</taxon>
        <taxon>Nocardiaceae</taxon>
        <taxon>Nocardia</taxon>
    </lineage>
</organism>
<dbReference type="Gene3D" id="3.20.20.70">
    <property type="entry name" value="Aldolase class I"/>
    <property type="match status" value="1"/>
</dbReference>
<dbReference type="EC" id="5.3.1.1" evidence="2"/>
<dbReference type="Pfam" id="PF00121">
    <property type="entry name" value="TIM"/>
    <property type="match status" value="1"/>
</dbReference>
<dbReference type="PANTHER" id="PTHR21139">
    <property type="entry name" value="TRIOSEPHOSPHATE ISOMERASE"/>
    <property type="match status" value="1"/>
</dbReference>
<keyword evidence="4" id="KW-1185">Reference proteome</keyword>
<dbReference type="GO" id="GO:0004807">
    <property type="term" value="F:triose-phosphate isomerase activity"/>
    <property type="evidence" value="ECO:0007669"/>
    <property type="project" value="UniProtKB-EC"/>
</dbReference>
<dbReference type="InterPro" id="IPR013785">
    <property type="entry name" value="Aldolase_TIM"/>
</dbReference>
<dbReference type="PROSITE" id="PS51440">
    <property type="entry name" value="TIM_2"/>
    <property type="match status" value="1"/>
</dbReference>
<sequence length="204" mass="21429">MPGPLIRESVATLRGTSVAVGAQDAWYEDGEYTGEDAPSLLAEIGCTDVMVGHADRRARGETDELIAKKVAGVHRSGMKPLICIGEAEHLSTREAAEHAVRQLDSATRELADTVALRVMYEPAWTVGAAAAAPDHVAAVCAELRQRFADRGATLTILYGGGVVSGTYTDLIAAGADIGGMGLGRVTKDRELLADVLCEIQETAP</sequence>
<comment type="pathway">
    <text evidence="2">Carbohydrate degradation; glycolysis; D-glyceraldehyde 3-phosphate from glycerone phosphate: step 1/1.</text>
</comment>
<keyword evidence="2" id="KW-0963">Cytoplasm</keyword>
<keyword evidence="2" id="KW-0312">Gluconeogenesis</keyword>
<evidence type="ECO:0000256" key="1">
    <source>
        <dbReference type="ARBA" id="ARBA00023235"/>
    </source>
</evidence>
<dbReference type="InterPro" id="IPR000652">
    <property type="entry name" value="Triosephosphate_isomerase"/>
</dbReference>
<dbReference type="Proteomes" id="UP001519325">
    <property type="component" value="Unassembled WGS sequence"/>
</dbReference>
<evidence type="ECO:0000313" key="3">
    <source>
        <dbReference type="EMBL" id="MBP2193040.1"/>
    </source>
</evidence>
<comment type="caution">
    <text evidence="3">The sequence shown here is derived from an EMBL/GenBank/DDBJ whole genome shotgun (WGS) entry which is preliminary data.</text>
</comment>
<comment type="catalytic activity">
    <reaction evidence="2">
        <text>D-glyceraldehyde 3-phosphate = dihydroxyacetone phosphate</text>
        <dbReference type="Rhea" id="RHEA:18585"/>
        <dbReference type="ChEBI" id="CHEBI:57642"/>
        <dbReference type="ChEBI" id="CHEBI:59776"/>
        <dbReference type="EC" id="5.3.1.1"/>
    </reaction>
</comment>